<gene>
    <name evidence="1" type="ORF">OP8BY_1126</name>
</gene>
<proteinExistence type="predicted"/>
<sequence>MNGQLYPTTANEPKVHPLIRNSFAFVPSAGMRLAPEVLVLELFREIFFTKHYESTTTKEIDPDELNDSRAPSYSIGEQAVFYALRGRRKKTKSSRVQRFFAPAYPILARGGWIGKNRERVINNFFLGGPIAQYLWCRGTDVKNKQREQEEIIELIGKALVGHNSVVPGSYRGKEILSVALRNVAYNLDLDLAKKNLEEKTGYRPVIRIDRDELSTRIFRDTKFVCGLERDLPRMQWLHLLMTFLRFSLPIWLLAQMRITSFLHEWLLDAMDQGCIASSQDIEQRIANRNRGLLHPTLTPKREVFDRIEQYMKNRVELNILLYCLEKIRPNEISNKSLDVRMKSSDKLSIESLLHLARDASGDLKATDRFKQVALGLDVRRFLIREGELFAAWRNPLLKGQGKNIDEFIRVLYRAELGDEEGGYLLIPEGRGTSRGFRVFPGQLLLKTITYLAAEDKYSNGRTGGSGKLVLEDVENHFQQYGIDFSSAADARPLMIQEMQAMGLLMGSPDAGASVAVKNPYRG</sequence>
<protein>
    <submittedName>
        <fullName evidence="1">Uncharacterized protein</fullName>
    </submittedName>
</protein>
<dbReference type="Proteomes" id="UP000257323">
    <property type="component" value="Unassembled WGS sequence"/>
</dbReference>
<comment type="caution">
    <text evidence="1">The sequence shown here is derived from an EMBL/GenBank/DDBJ whole genome shotgun (WGS) entry which is preliminary data.</text>
</comment>
<dbReference type="EMBL" id="QUAH01000014">
    <property type="protein sequence ID" value="RFT15016.1"/>
    <property type="molecule type" value="Genomic_DNA"/>
</dbReference>
<dbReference type="AlphaFoldDB" id="A0A3E2BK72"/>
<reference evidence="1 2" key="1">
    <citation type="submission" date="2018-08" db="EMBL/GenBank/DDBJ databases">
        <title>Genome analysis of the thermophilic bacterium of the candidate phylum Aminicenantes from deep subsurface aquifer revealed its physiology and ecological role.</title>
        <authorList>
            <person name="Kadnikov V.V."/>
            <person name="Mardanov A.V."/>
            <person name="Beletsky A.V."/>
            <person name="Karnachuk O.V."/>
            <person name="Ravin N.V."/>
        </authorList>
    </citation>
    <scope>NUCLEOTIDE SEQUENCE [LARGE SCALE GENOMIC DNA]</scope>
    <source>
        <strain evidence="1">BY38</strain>
    </source>
</reference>
<evidence type="ECO:0000313" key="1">
    <source>
        <dbReference type="EMBL" id="RFT15016.1"/>
    </source>
</evidence>
<accession>A0A3E2BK72</accession>
<name>A0A3E2BK72_9BACT</name>
<organism evidence="1 2">
    <name type="scientific">Candidatus Saccharicenans subterraneus</name>
    <dbReference type="NCBI Taxonomy" id="2508984"/>
    <lineage>
        <taxon>Bacteria</taxon>
        <taxon>Candidatus Aminicenantota</taxon>
        <taxon>Candidatus Aminicenantia</taxon>
        <taxon>Candidatus Aminicenantales</taxon>
        <taxon>Candidatus Saccharicenantaceae</taxon>
        <taxon>Candidatus Saccharicenans</taxon>
    </lineage>
</organism>
<evidence type="ECO:0000313" key="2">
    <source>
        <dbReference type="Proteomes" id="UP000257323"/>
    </source>
</evidence>